<comment type="subcellular location">
    <subcellularLocation>
        <location evidence="1">Membrane</location>
        <topology evidence="1">Multi-pass membrane protein</topology>
    </subcellularLocation>
</comment>
<keyword evidence="7" id="KW-1185">Reference proteome</keyword>
<feature type="transmembrane region" description="Helical" evidence="6">
    <location>
        <begin position="6"/>
        <end position="23"/>
    </location>
</feature>
<evidence type="ECO:0000256" key="2">
    <source>
        <dbReference type="ARBA" id="ARBA00005731"/>
    </source>
</evidence>
<evidence type="ECO:0000256" key="1">
    <source>
        <dbReference type="ARBA" id="ARBA00004141"/>
    </source>
</evidence>
<protein>
    <submittedName>
        <fullName evidence="8">Transmembrane protein 144</fullName>
    </submittedName>
</protein>
<dbReference type="GO" id="GO:0016020">
    <property type="term" value="C:membrane"/>
    <property type="evidence" value="ECO:0007669"/>
    <property type="project" value="UniProtKB-SubCell"/>
</dbReference>
<feature type="transmembrane region" description="Helical" evidence="6">
    <location>
        <begin position="60"/>
        <end position="82"/>
    </location>
</feature>
<dbReference type="PANTHER" id="PTHR16119">
    <property type="entry name" value="TRANSMEMBRANE PROTEIN 144"/>
    <property type="match status" value="1"/>
</dbReference>
<accession>A0A914BV09</accession>
<proteinExistence type="inferred from homology"/>
<feature type="transmembrane region" description="Helical" evidence="6">
    <location>
        <begin position="300"/>
        <end position="320"/>
    </location>
</feature>
<dbReference type="AlphaFoldDB" id="A0A914BV09"/>
<organism evidence="7 8">
    <name type="scientific">Acrobeloides nanus</name>
    <dbReference type="NCBI Taxonomy" id="290746"/>
    <lineage>
        <taxon>Eukaryota</taxon>
        <taxon>Metazoa</taxon>
        <taxon>Ecdysozoa</taxon>
        <taxon>Nematoda</taxon>
        <taxon>Chromadorea</taxon>
        <taxon>Rhabditida</taxon>
        <taxon>Tylenchina</taxon>
        <taxon>Cephalobomorpha</taxon>
        <taxon>Cephaloboidea</taxon>
        <taxon>Cephalobidae</taxon>
        <taxon>Acrobeloides</taxon>
    </lineage>
</organism>
<evidence type="ECO:0000313" key="7">
    <source>
        <dbReference type="Proteomes" id="UP000887540"/>
    </source>
</evidence>
<reference evidence="8" key="1">
    <citation type="submission" date="2022-11" db="UniProtKB">
        <authorList>
            <consortium name="WormBaseParasite"/>
        </authorList>
    </citation>
    <scope>IDENTIFICATION</scope>
</reference>
<name>A0A914BV09_9BILA</name>
<keyword evidence="5 6" id="KW-0472">Membrane</keyword>
<feature type="transmembrane region" description="Helical" evidence="6">
    <location>
        <begin position="122"/>
        <end position="141"/>
    </location>
</feature>
<sequence length="356" mass="38419">MSTIGVGLGQILLSVLLFGSMFVPLKKFNTGDGFFAQWIMNIAIMLTGFAIYASEDFGQFFPIAMLGGAVWSIGNMMALPIIQRLGLALGMLIWNSTNCLTGWAVSHFGLFGVTARPAPNLFLNYFGLVLISIGGALFSLIKNKTDESDPQSVKIDRLAYKNVPLNPESEPISDSTTKNTDVKFTNPNSSKVNLSKDRALGIAMALLSGACYGLNLTPVLYVQDNPDKYPGAPQKSMPYVFSHYFGAFLMSTLGFLIYCLLKKNHPHANNQLILPGFASGIIWAIAQILLFLATNNLSASISYPIVATVPGCVSAIWSVFCFKEIQGKRNLTILFIAMGITLIGAAAIGMSKAGEE</sequence>
<dbReference type="PANTHER" id="PTHR16119:SF17">
    <property type="entry name" value="TRANSMEMBRANE PROTEIN 144"/>
    <property type="match status" value="1"/>
</dbReference>
<feature type="transmembrane region" description="Helical" evidence="6">
    <location>
        <begin position="241"/>
        <end position="261"/>
    </location>
</feature>
<evidence type="ECO:0000313" key="8">
    <source>
        <dbReference type="WBParaSite" id="ACRNAN_Path_1054.g4038.t1"/>
    </source>
</evidence>
<dbReference type="GO" id="GO:0015144">
    <property type="term" value="F:carbohydrate transmembrane transporter activity"/>
    <property type="evidence" value="ECO:0007669"/>
    <property type="project" value="InterPro"/>
</dbReference>
<feature type="transmembrane region" description="Helical" evidence="6">
    <location>
        <begin position="332"/>
        <end position="350"/>
    </location>
</feature>
<dbReference type="Gene3D" id="1.10.3730.20">
    <property type="match status" value="1"/>
</dbReference>
<keyword evidence="4 6" id="KW-1133">Transmembrane helix</keyword>
<dbReference type="SUPFAM" id="SSF103481">
    <property type="entry name" value="Multidrug resistance efflux transporter EmrE"/>
    <property type="match status" value="1"/>
</dbReference>
<feature type="transmembrane region" description="Helical" evidence="6">
    <location>
        <begin position="199"/>
        <end position="221"/>
    </location>
</feature>
<comment type="similarity">
    <text evidence="2">Belongs to the TMEM144 family.</text>
</comment>
<evidence type="ECO:0000256" key="4">
    <source>
        <dbReference type="ARBA" id="ARBA00022989"/>
    </source>
</evidence>
<dbReference type="InterPro" id="IPR037185">
    <property type="entry name" value="EmrE-like"/>
</dbReference>
<evidence type="ECO:0000256" key="3">
    <source>
        <dbReference type="ARBA" id="ARBA00022692"/>
    </source>
</evidence>
<keyword evidence="3 6" id="KW-0812">Transmembrane</keyword>
<dbReference type="Pfam" id="PF07857">
    <property type="entry name" value="TMEM144"/>
    <property type="match status" value="1"/>
</dbReference>
<evidence type="ECO:0000256" key="6">
    <source>
        <dbReference type="SAM" id="Phobius"/>
    </source>
</evidence>
<feature type="transmembrane region" description="Helical" evidence="6">
    <location>
        <begin position="35"/>
        <end position="54"/>
    </location>
</feature>
<dbReference type="InterPro" id="IPR012435">
    <property type="entry name" value="TMEM144"/>
</dbReference>
<dbReference type="InterPro" id="IPR010651">
    <property type="entry name" value="Sugar_transport"/>
</dbReference>
<dbReference type="Proteomes" id="UP000887540">
    <property type="component" value="Unplaced"/>
</dbReference>
<dbReference type="WBParaSite" id="ACRNAN_Path_1054.g4038.t1">
    <property type="protein sequence ID" value="ACRNAN_Path_1054.g4038.t1"/>
    <property type="gene ID" value="ACRNAN_Path_1054.g4038"/>
</dbReference>
<feature type="transmembrane region" description="Helical" evidence="6">
    <location>
        <begin position="273"/>
        <end position="294"/>
    </location>
</feature>
<evidence type="ECO:0000256" key="5">
    <source>
        <dbReference type="ARBA" id="ARBA00023136"/>
    </source>
</evidence>